<accession>A0A2J7RMI4</accession>
<keyword evidence="2" id="KW-0732">Signal</keyword>
<keyword evidence="1" id="KW-1133">Transmembrane helix</keyword>
<gene>
    <name evidence="3" type="ORF">B7P43_G11598</name>
</gene>
<organism evidence="3 4">
    <name type="scientific">Cryptotermes secundus</name>
    <dbReference type="NCBI Taxonomy" id="105785"/>
    <lineage>
        <taxon>Eukaryota</taxon>
        <taxon>Metazoa</taxon>
        <taxon>Ecdysozoa</taxon>
        <taxon>Arthropoda</taxon>
        <taxon>Hexapoda</taxon>
        <taxon>Insecta</taxon>
        <taxon>Pterygota</taxon>
        <taxon>Neoptera</taxon>
        <taxon>Polyneoptera</taxon>
        <taxon>Dictyoptera</taxon>
        <taxon>Blattodea</taxon>
        <taxon>Blattoidea</taxon>
        <taxon>Termitoidae</taxon>
        <taxon>Kalotermitidae</taxon>
        <taxon>Cryptotermitinae</taxon>
        <taxon>Cryptotermes</taxon>
    </lineage>
</organism>
<feature type="chain" id="PRO_5014458610" evidence="2">
    <location>
        <begin position="19"/>
        <end position="105"/>
    </location>
</feature>
<evidence type="ECO:0000313" key="4">
    <source>
        <dbReference type="Proteomes" id="UP000235965"/>
    </source>
</evidence>
<reference evidence="3 4" key="1">
    <citation type="submission" date="2017-12" db="EMBL/GenBank/DDBJ databases">
        <title>Hemimetabolous genomes reveal molecular basis of termite eusociality.</title>
        <authorList>
            <person name="Harrison M.C."/>
            <person name="Jongepier E."/>
            <person name="Robertson H.M."/>
            <person name="Arning N."/>
            <person name="Bitard-Feildel T."/>
            <person name="Chao H."/>
            <person name="Childers C.P."/>
            <person name="Dinh H."/>
            <person name="Doddapaneni H."/>
            <person name="Dugan S."/>
            <person name="Gowin J."/>
            <person name="Greiner C."/>
            <person name="Han Y."/>
            <person name="Hu H."/>
            <person name="Hughes D.S.T."/>
            <person name="Huylmans A.-K."/>
            <person name="Kemena C."/>
            <person name="Kremer L.P.M."/>
            <person name="Lee S.L."/>
            <person name="Lopez-Ezquerra A."/>
            <person name="Mallet L."/>
            <person name="Monroy-Kuhn J.M."/>
            <person name="Moser A."/>
            <person name="Murali S.C."/>
            <person name="Muzny D.M."/>
            <person name="Otani S."/>
            <person name="Piulachs M.-D."/>
            <person name="Poelchau M."/>
            <person name="Qu J."/>
            <person name="Schaub F."/>
            <person name="Wada-Katsumata A."/>
            <person name="Worley K.C."/>
            <person name="Xie Q."/>
            <person name="Ylla G."/>
            <person name="Poulsen M."/>
            <person name="Gibbs R.A."/>
            <person name="Schal C."/>
            <person name="Richards S."/>
            <person name="Belles X."/>
            <person name="Korb J."/>
            <person name="Bornberg-Bauer E."/>
        </authorList>
    </citation>
    <scope>NUCLEOTIDE SEQUENCE [LARGE SCALE GENOMIC DNA]</scope>
    <source>
        <tissue evidence="3">Whole body</tissue>
    </source>
</reference>
<protein>
    <submittedName>
        <fullName evidence="3">Uncharacterized protein</fullName>
    </submittedName>
</protein>
<evidence type="ECO:0000313" key="3">
    <source>
        <dbReference type="EMBL" id="PNF42044.1"/>
    </source>
</evidence>
<name>A0A2J7RMI4_9NEOP</name>
<comment type="caution">
    <text evidence="3">The sequence shown here is derived from an EMBL/GenBank/DDBJ whole genome shotgun (WGS) entry which is preliminary data.</text>
</comment>
<dbReference type="EMBL" id="NEVH01002554">
    <property type="protein sequence ID" value="PNF42044.1"/>
    <property type="molecule type" value="Genomic_DNA"/>
</dbReference>
<feature type="signal peptide" evidence="2">
    <location>
        <begin position="1"/>
        <end position="18"/>
    </location>
</feature>
<dbReference type="AlphaFoldDB" id="A0A2J7RMI4"/>
<keyword evidence="1" id="KW-0812">Transmembrane</keyword>
<keyword evidence="4" id="KW-1185">Reference proteome</keyword>
<evidence type="ECO:0000256" key="2">
    <source>
        <dbReference type="SAM" id="SignalP"/>
    </source>
</evidence>
<feature type="non-terminal residue" evidence="3">
    <location>
        <position position="1"/>
    </location>
</feature>
<sequence length="105" mass="11856">FITMFASALHCFLTLIQSIPLHNISLRSILILSTHLRPGPPSDLFWLSRQYPICIPLLPLRATYPAHLILFALIVLIMLDPNILLSTLFSNTFSPCSTLNVRDKI</sequence>
<feature type="transmembrane region" description="Helical" evidence="1">
    <location>
        <begin position="66"/>
        <end position="85"/>
    </location>
</feature>
<dbReference type="Proteomes" id="UP000235965">
    <property type="component" value="Unassembled WGS sequence"/>
</dbReference>
<evidence type="ECO:0000256" key="1">
    <source>
        <dbReference type="SAM" id="Phobius"/>
    </source>
</evidence>
<dbReference type="InParanoid" id="A0A2J7RMI4"/>
<keyword evidence="1" id="KW-0472">Membrane</keyword>
<proteinExistence type="predicted"/>